<proteinExistence type="predicted"/>
<evidence type="ECO:0000256" key="4">
    <source>
        <dbReference type="ARBA" id="ARBA00023002"/>
    </source>
</evidence>
<dbReference type="Gene3D" id="2.60.120.620">
    <property type="entry name" value="q2cbj1_9rhob like domain"/>
    <property type="match status" value="1"/>
</dbReference>
<dbReference type="GO" id="GO:0005506">
    <property type="term" value="F:iron ion binding"/>
    <property type="evidence" value="ECO:0007669"/>
    <property type="project" value="InterPro"/>
</dbReference>
<gene>
    <name evidence="7" type="ORF">EGYM00163_LOCUS569</name>
</gene>
<dbReference type="InterPro" id="IPR045054">
    <property type="entry name" value="P4HA-like"/>
</dbReference>
<keyword evidence="4" id="KW-0560">Oxidoreductase</keyword>
<keyword evidence="3" id="KW-0223">Dioxygenase</keyword>
<sequence length="309" mass="34484">MGNLRTAPSLATSDTMAMSKSATNMQEGAFGVLESSTAPAVSSDAPQPTILKVDWLPGRVFTVKDDPDRALQPHVLPKVLAKEQRWDKDHLSTEAVDVSLAETGAFRCRDPATFAMLVHGVLLPEECKALIAMANTKGFTPALLNIGYGRQQYMPEIRLNQRCIIDEPHVADLLWQRLQHVIPKEWHGRCAQSVNERLRILCYHEPGQVFEAHFDGNFTRRGDHPRAGETSFVTLQVYLNEGFTGGHTSFISRDHEKVAKVAPTQGSVLMFSQDLFHEGSPIEDGFKYTLRTEVMYAPLSVANHHKIMH</sequence>
<comment type="cofactor">
    <cofactor evidence="1">
        <name>L-ascorbate</name>
        <dbReference type="ChEBI" id="CHEBI:38290"/>
    </cofactor>
</comment>
<dbReference type="GO" id="GO:0004656">
    <property type="term" value="F:procollagen-proline 4-dioxygenase activity"/>
    <property type="evidence" value="ECO:0007669"/>
    <property type="project" value="TreeGrafter"/>
</dbReference>
<evidence type="ECO:0000256" key="1">
    <source>
        <dbReference type="ARBA" id="ARBA00001961"/>
    </source>
</evidence>
<dbReference type="InterPro" id="IPR044862">
    <property type="entry name" value="Pro_4_hyd_alph_FE2OG_OXY"/>
</dbReference>
<protein>
    <recommendedName>
        <fullName evidence="6">Prolyl 4-hydroxylase alpha subunit domain-containing protein</fullName>
    </recommendedName>
</protein>
<reference evidence="7" key="1">
    <citation type="submission" date="2021-01" db="EMBL/GenBank/DDBJ databases">
        <authorList>
            <person name="Corre E."/>
            <person name="Pelletier E."/>
            <person name="Niang G."/>
            <person name="Scheremetjew M."/>
            <person name="Finn R."/>
            <person name="Kale V."/>
            <person name="Holt S."/>
            <person name="Cochrane G."/>
            <person name="Meng A."/>
            <person name="Brown T."/>
            <person name="Cohen L."/>
        </authorList>
    </citation>
    <scope>NUCLEOTIDE SEQUENCE</scope>
    <source>
        <strain evidence="7">CCMP1594</strain>
    </source>
</reference>
<name>A0A7S4C7L4_9EUGL</name>
<evidence type="ECO:0000256" key="3">
    <source>
        <dbReference type="ARBA" id="ARBA00022964"/>
    </source>
</evidence>
<dbReference type="PANTHER" id="PTHR10869:SF241">
    <property type="entry name" value="FE2OG DIOXYGENASE DOMAIN-CONTAINING PROTEIN"/>
    <property type="match status" value="1"/>
</dbReference>
<dbReference type="SMART" id="SM00702">
    <property type="entry name" value="P4Hc"/>
    <property type="match status" value="1"/>
</dbReference>
<dbReference type="GO" id="GO:0005783">
    <property type="term" value="C:endoplasmic reticulum"/>
    <property type="evidence" value="ECO:0007669"/>
    <property type="project" value="TreeGrafter"/>
</dbReference>
<evidence type="ECO:0000313" key="7">
    <source>
        <dbReference type="EMBL" id="CAE0789456.1"/>
    </source>
</evidence>
<keyword evidence="2" id="KW-0479">Metal-binding</keyword>
<dbReference type="InterPro" id="IPR006620">
    <property type="entry name" value="Pro_4_hyd_alph"/>
</dbReference>
<evidence type="ECO:0000256" key="2">
    <source>
        <dbReference type="ARBA" id="ARBA00022723"/>
    </source>
</evidence>
<dbReference type="EMBL" id="HBJA01001911">
    <property type="protein sequence ID" value="CAE0789456.1"/>
    <property type="molecule type" value="Transcribed_RNA"/>
</dbReference>
<keyword evidence="5" id="KW-0408">Iron</keyword>
<accession>A0A7S4C7L4</accession>
<dbReference type="AlphaFoldDB" id="A0A7S4C7L4"/>
<dbReference type="PANTHER" id="PTHR10869">
    <property type="entry name" value="PROLYL 4-HYDROXYLASE ALPHA SUBUNIT"/>
    <property type="match status" value="1"/>
</dbReference>
<evidence type="ECO:0000259" key="6">
    <source>
        <dbReference type="SMART" id="SM00702"/>
    </source>
</evidence>
<dbReference type="GO" id="GO:0031418">
    <property type="term" value="F:L-ascorbic acid binding"/>
    <property type="evidence" value="ECO:0007669"/>
    <property type="project" value="InterPro"/>
</dbReference>
<dbReference type="Pfam" id="PF13640">
    <property type="entry name" value="2OG-FeII_Oxy_3"/>
    <property type="match status" value="1"/>
</dbReference>
<evidence type="ECO:0000256" key="5">
    <source>
        <dbReference type="ARBA" id="ARBA00023004"/>
    </source>
</evidence>
<feature type="domain" description="Prolyl 4-hydroxylase alpha subunit" evidence="6">
    <location>
        <begin position="113"/>
        <end position="295"/>
    </location>
</feature>
<organism evidence="7">
    <name type="scientific">Eutreptiella gymnastica</name>
    <dbReference type="NCBI Taxonomy" id="73025"/>
    <lineage>
        <taxon>Eukaryota</taxon>
        <taxon>Discoba</taxon>
        <taxon>Euglenozoa</taxon>
        <taxon>Euglenida</taxon>
        <taxon>Spirocuta</taxon>
        <taxon>Euglenophyceae</taxon>
        <taxon>Eutreptiales</taxon>
        <taxon>Eutreptiaceae</taxon>
        <taxon>Eutreptiella</taxon>
    </lineage>
</organism>